<comment type="catalytic activity">
    <reaction evidence="12">
        <text>a hydroperoxide + [thioredoxin]-dithiol = an alcohol + [thioredoxin]-disulfide + H2O</text>
        <dbReference type="Rhea" id="RHEA:62620"/>
        <dbReference type="Rhea" id="RHEA-COMP:10698"/>
        <dbReference type="Rhea" id="RHEA-COMP:10700"/>
        <dbReference type="ChEBI" id="CHEBI:15377"/>
        <dbReference type="ChEBI" id="CHEBI:29950"/>
        <dbReference type="ChEBI" id="CHEBI:30879"/>
        <dbReference type="ChEBI" id="CHEBI:35924"/>
        <dbReference type="ChEBI" id="CHEBI:50058"/>
        <dbReference type="EC" id="1.11.1.24"/>
    </reaction>
</comment>
<evidence type="ECO:0000313" key="14">
    <source>
        <dbReference type="EMBL" id="VVT09327.1"/>
    </source>
</evidence>
<evidence type="ECO:0000256" key="10">
    <source>
        <dbReference type="ARBA" id="ARBA00038489"/>
    </source>
</evidence>
<dbReference type="PROSITE" id="PS51352">
    <property type="entry name" value="THIOREDOXIN_2"/>
    <property type="match status" value="1"/>
</dbReference>
<dbReference type="Proteomes" id="UP000326857">
    <property type="component" value="Unassembled WGS sequence"/>
</dbReference>
<dbReference type="AlphaFoldDB" id="A0A5E7YRH4"/>
<accession>A0A5E7YRH4</accession>
<evidence type="ECO:0000256" key="12">
    <source>
        <dbReference type="ARBA" id="ARBA00049091"/>
    </source>
</evidence>
<dbReference type="SUPFAM" id="SSF52833">
    <property type="entry name" value="Thioredoxin-like"/>
    <property type="match status" value="1"/>
</dbReference>
<dbReference type="EC" id="1.11.1.24" evidence="3"/>
<dbReference type="FunFam" id="3.40.30.10:FF:000007">
    <property type="entry name" value="Thioredoxin-dependent thiol peroxidase"/>
    <property type="match status" value="1"/>
</dbReference>
<comment type="subunit">
    <text evidence="2">Monomer.</text>
</comment>
<dbReference type="InterPro" id="IPR000866">
    <property type="entry name" value="AhpC/TSA"/>
</dbReference>
<evidence type="ECO:0000256" key="2">
    <source>
        <dbReference type="ARBA" id="ARBA00011245"/>
    </source>
</evidence>
<dbReference type="PANTHER" id="PTHR42801">
    <property type="entry name" value="THIOREDOXIN-DEPENDENT PEROXIDE REDUCTASE"/>
    <property type="match status" value="1"/>
</dbReference>
<evidence type="ECO:0000313" key="15">
    <source>
        <dbReference type="Proteomes" id="UP000326857"/>
    </source>
</evidence>
<keyword evidence="6" id="KW-0560">Oxidoreductase</keyword>
<evidence type="ECO:0000256" key="11">
    <source>
        <dbReference type="ARBA" id="ARBA00042639"/>
    </source>
</evidence>
<dbReference type="Gene3D" id="3.40.30.10">
    <property type="entry name" value="Glutaredoxin"/>
    <property type="match status" value="1"/>
</dbReference>
<evidence type="ECO:0000256" key="7">
    <source>
        <dbReference type="ARBA" id="ARBA00023157"/>
    </source>
</evidence>
<gene>
    <name evidence="14" type="ORF">SPHINGO391_390297</name>
</gene>
<evidence type="ECO:0000256" key="5">
    <source>
        <dbReference type="ARBA" id="ARBA00022862"/>
    </source>
</evidence>
<evidence type="ECO:0000256" key="8">
    <source>
        <dbReference type="ARBA" id="ARBA00023284"/>
    </source>
</evidence>
<keyword evidence="4" id="KW-0575">Peroxidase</keyword>
<protein>
    <recommendedName>
        <fullName evidence="3">thioredoxin-dependent peroxiredoxin</fullName>
        <ecNumber evidence="3">1.11.1.24</ecNumber>
    </recommendedName>
    <alternativeName>
        <fullName evidence="9">Thioredoxin peroxidase</fullName>
    </alternativeName>
    <alternativeName>
        <fullName evidence="11">Thioredoxin-dependent peroxiredoxin Bcp</fullName>
    </alternativeName>
</protein>
<evidence type="ECO:0000256" key="9">
    <source>
        <dbReference type="ARBA" id="ARBA00032824"/>
    </source>
</evidence>
<evidence type="ECO:0000256" key="1">
    <source>
        <dbReference type="ARBA" id="ARBA00003330"/>
    </source>
</evidence>
<dbReference type="GO" id="GO:0045454">
    <property type="term" value="P:cell redox homeostasis"/>
    <property type="evidence" value="ECO:0007669"/>
    <property type="project" value="TreeGrafter"/>
</dbReference>
<organism evidence="14 15">
    <name type="scientific">Sphingomonas aurantiaca</name>
    <dbReference type="NCBI Taxonomy" id="185949"/>
    <lineage>
        <taxon>Bacteria</taxon>
        <taxon>Pseudomonadati</taxon>
        <taxon>Pseudomonadota</taxon>
        <taxon>Alphaproteobacteria</taxon>
        <taxon>Sphingomonadales</taxon>
        <taxon>Sphingomonadaceae</taxon>
        <taxon>Sphingomonas</taxon>
    </lineage>
</organism>
<dbReference type="PANTHER" id="PTHR42801:SF4">
    <property type="entry name" value="AHPC_TSA FAMILY PROTEIN"/>
    <property type="match status" value="1"/>
</dbReference>
<dbReference type="RefSeq" id="WP_151990492.1">
    <property type="nucleotide sequence ID" value="NZ_LR701528.1"/>
</dbReference>
<comment type="similarity">
    <text evidence="10">Belongs to the peroxiredoxin family. BCP/PrxQ subfamily.</text>
</comment>
<reference evidence="14 15" key="1">
    <citation type="submission" date="2019-09" db="EMBL/GenBank/DDBJ databases">
        <authorList>
            <person name="Dittami M. S."/>
        </authorList>
    </citation>
    <scope>NUCLEOTIDE SEQUENCE [LARGE SCALE GENOMIC DNA]</scope>
    <source>
        <strain evidence="14">SPHINGO391</strain>
    </source>
</reference>
<evidence type="ECO:0000259" key="13">
    <source>
        <dbReference type="PROSITE" id="PS51352"/>
    </source>
</evidence>
<keyword evidence="7" id="KW-1015">Disulfide bond</keyword>
<dbReference type="GO" id="GO:0005737">
    <property type="term" value="C:cytoplasm"/>
    <property type="evidence" value="ECO:0007669"/>
    <property type="project" value="TreeGrafter"/>
</dbReference>
<evidence type="ECO:0000256" key="4">
    <source>
        <dbReference type="ARBA" id="ARBA00022559"/>
    </source>
</evidence>
<evidence type="ECO:0000256" key="3">
    <source>
        <dbReference type="ARBA" id="ARBA00013017"/>
    </source>
</evidence>
<dbReference type="InterPro" id="IPR036249">
    <property type="entry name" value="Thioredoxin-like_sf"/>
</dbReference>
<dbReference type="Pfam" id="PF00578">
    <property type="entry name" value="AhpC-TSA"/>
    <property type="match status" value="1"/>
</dbReference>
<keyword evidence="8" id="KW-0676">Redox-active center</keyword>
<proteinExistence type="inferred from homology"/>
<feature type="domain" description="Thioredoxin" evidence="13">
    <location>
        <begin position="1"/>
        <end position="150"/>
    </location>
</feature>
<dbReference type="CDD" id="cd03017">
    <property type="entry name" value="PRX_BCP"/>
    <property type="match status" value="1"/>
</dbReference>
<dbReference type="GO" id="GO:0008379">
    <property type="term" value="F:thioredoxin peroxidase activity"/>
    <property type="evidence" value="ECO:0007669"/>
    <property type="project" value="TreeGrafter"/>
</dbReference>
<sequence>MDEGSTIPDVTVTIDDAALSLATLGRPLVVYFYPKDDTAGCTTEAKDFSALADAFGAADVTVVGVSKDTPASHAKFTAKHGLSVRLGSDVEGAACEAFGVWVEKAMYGRKYMGIERATFLFGTDGTLVKAWRKVRVTGHAEAVLAAAKAL</sequence>
<name>A0A5E7YRH4_9SPHN</name>
<dbReference type="GO" id="GO:0034599">
    <property type="term" value="P:cellular response to oxidative stress"/>
    <property type="evidence" value="ECO:0007669"/>
    <property type="project" value="TreeGrafter"/>
</dbReference>
<keyword evidence="5" id="KW-0049">Antioxidant</keyword>
<dbReference type="InterPro" id="IPR013766">
    <property type="entry name" value="Thioredoxin_domain"/>
</dbReference>
<evidence type="ECO:0000256" key="6">
    <source>
        <dbReference type="ARBA" id="ARBA00023002"/>
    </source>
</evidence>
<comment type="function">
    <text evidence="1">Thiol-specific peroxidase that catalyzes the reduction of hydrogen peroxide and organic hydroperoxides to water and alcohols, respectively. Plays a role in cell protection against oxidative stress by detoxifying peroxides and as sensor of hydrogen peroxide-mediated signaling events.</text>
</comment>
<dbReference type="EMBL" id="CABVLI010000033">
    <property type="protein sequence ID" value="VVT09327.1"/>
    <property type="molecule type" value="Genomic_DNA"/>
</dbReference>
<dbReference type="InterPro" id="IPR050924">
    <property type="entry name" value="Peroxiredoxin_BCP/PrxQ"/>
</dbReference>